<proteinExistence type="predicted"/>
<dbReference type="Pfam" id="PF01584">
    <property type="entry name" value="CheW"/>
    <property type="match status" value="1"/>
</dbReference>
<dbReference type="PROSITE" id="PS50851">
    <property type="entry name" value="CHEW"/>
    <property type="match status" value="1"/>
</dbReference>
<dbReference type="SMART" id="SM00260">
    <property type="entry name" value="CheW"/>
    <property type="match status" value="1"/>
</dbReference>
<dbReference type="SUPFAM" id="SSF50341">
    <property type="entry name" value="CheW-like"/>
    <property type="match status" value="1"/>
</dbReference>
<dbReference type="PANTHER" id="PTHR22617:SF23">
    <property type="entry name" value="CHEMOTAXIS PROTEIN CHEW"/>
    <property type="match status" value="1"/>
</dbReference>
<gene>
    <name evidence="2" type="ORF">SAMN00017405_2176</name>
</gene>
<evidence type="ECO:0000259" key="1">
    <source>
        <dbReference type="PROSITE" id="PS50851"/>
    </source>
</evidence>
<organism evidence="2 3">
    <name type="scientific">Desulfonispora thiosulfatigenes DSM 11270</name>
    <dbReference type="NCBI Taxonomy" id="656914"/>
    <lineage>
        <taxon>Bacteria</taxon>
        <taxon>Bacillati</taxon>
        <taxon>Bacillota</taxon>
        <taxon>Clostridia</taxon>
        <taxon>Eubacteriales</taxon>
        <taxon>Peptococcaceae</taxon>
        <taxon>Desulfonispora</taxon>
    </lineage>
</organism>
<dbReference type="Proteomes" id="UP000192731">
    <property type="component" value="Unassembled WGS sequence"/>
</dbReference>
<dbReference type="OrthoDB" id="9794382at2"/>
<evidence type="ECO:0000313" key="3">
    <source>
        <dbReference type="Proteomes" id="UP000192731"/>
    </source>
</evidence>
<dbReference type="GO" id="GO:0006935">
    <property type="term" value="P:chemotaxis"/>
    <property type="evidence" value="ECO:0007669"/>
    <property type="project" value="InterPro"/>
</dbReference>
<dbReference type="Gene3D" id="2.30.30.40">
    <property type="entry name" value="SH3 Domains"/>
    <property type="match status" value="1"/>
</dbReference>
<feature type="domain" description="CheW-like" evidence="1">
    <location>
        <begin position="1"/>
        <end position="141"/>
    </location>
</feature>
<reference evidence="2 3" key="1">
    <citation type="submission" date="2017-04" db="EMBL/GenBank/DDBJ databases">
        <authorList>
            <person name="Afonso C.L."/>
            <person name="Miller P.J."/>
            <person name="Scott M.A."/>
            <person name="Spackman E."/>
            <person name="Goraichik I."/>
            <person name="Dimitrov K.M."/>
            <person name="Suarez D.L."/>
            <person name="Swayne D.E."/>
        </authorList>
    </citation>
    <scope>NUCLEOTIDE SEQUENCE [LARGE SCALE GENOMIC DNA]</scope>
    <source>
        <strain evidence="2 3">DSM 11270</strain>
    </source>
</reference>
<dbReference type="STRING" id="656914.SAMN00017405_2176"/>
<dbReference type="InterPro" id="IPR039315">
    <property type="entry name" value="CheW"/>
</dbReference>
<dbReference type="PANTHER" id="PTHR22617">
    <property type="entry name" value="CHEMOTAXIS SENSOR HISTIDINE KINASE-RELATED"/>
    <property type="match status" value="1"/>
</dbReference>
<dbReference type="GO" id="GO:0007165">
    <property type="term" value="P:signal transduction"/>
    <property type="evidence" value="ECO:0007669"/>
    <property type="project" value="InterPro"/>
</dbReference>
<dbReference type="RefSeq" id="WP_159446239.1">
    <property type="nucleotide sequence ID" value="NZ_FWWT01000007.1"/>
</dbReference>
<dbReference type="Gene3D" id="2.40.50.180">
    <property type="entry name" value="CheA-289, Domain 4"/>
    <property type="match status" value="1"/>
</dbReference>
<dbReference type="GO" id="GO:0005829">
    <property type="term" value="C:cytosol"/>
    <property type="evidence" value="ECO:0007669"/>
    <property type="project" value="TreeGrafter"/>
</dbReference>
<sequence>MQIVVFGLGKEQYALDIQYIQEIVSLQETTKIPNMPDYIEGVVNFRGRIIPVIDLAKKFNFDIKDQDDSARLIVLEFIKNKPIAIKTDYVNEVLTIDDANIENPPKLDEQEKEHCVKGIIKNDDRLIILLDHSKIITAEMMPELDIE</sequence>
<dbReference type="AlphaFoldDB" id="A0A1W1UL72"/>
<protein>
    <submittedName>
        <fullName evidence="2">Purine-binding chemotaxis protein CheW</fullName>
    </submittedName>
</protein>
<keyword evidence="3" id="KW-1185">Reference proteome</keyword>
<dbReference type="InterPro" id="IPR002545">
    <property type="entry name" value="CheW-lke_dom"/>
</dbReference>
<name>A0A1W1UL72_DESTI</name>
<accession>A0A1W1UL72</accession>
<evidence type="ECO:0000313" key="2">
    <source>
        <dbReference type="EMBL" id="SMB81810.1"/>
    </source>
</evidence>
<dbReference type="InterPro" id="IPR036061">
    <property type="entry name" value="CheW-like_dom_sf"/>
</dbReference>
<dbReference type="EMBL" id="FWWT01000007">
    <property type="protein sequence ID" value="SMB81810.1"/>
    <property type="molecule type" value="Genomic_DNA"/>
</dbReference>